<accession>A0A6G1IFC8</accession>
<evidence type="ECO:0008006" key="4">
    <source>
        <dbReference type="Google" id="ProtNLM"/>
    </source>
</evidence>
<keyword evidence="3" id="KW-1185">Reference proteome</keyword>
<keyword evidence="1" id="KW-0732">Signal</keyword>
<feature type="chain" id="PRO_5026242479" description="Ig-like domain-containing protein" evidence="1">
    <location>
        <begin position="21"/>
        <end position="99"/>
    </location>
</feature>
<dbReference type="EMBL" id="MU005628">
    <property type="protein sequence ID" value="KAF2676926.1"/>
    <property type="molecule type" value="Genomic_DNA"/>
</dbReference>
<gene>
    <name evidence="2" type="ORF">K458DRAFT_396503</name>
</gene>
<dbReference type="Proteomes" id="UP000799291">
    <property type="component" value="Unassembled WGS sequence"/>
</dbReference>
<feature type="signal peptide" evidence="1">
    <location>
        <begin position="1"/>
        <end position="20"/>
    </location>
</feature>
<organism evidence="2 3">
    <name type="scientific">Lentithecium fluviatile CBS 122367</name>
    <dbReference type="NCBI Taxonomy" id="1168545"/>
    <lineage>
        <taxon>Eukaryota</taxon>
        <taxon>Fungi</taxon>
        <taxon>Dikarya</taxon>
        <taxon>Ascomycota</taxon>
        <taxon>Pezizomycotina</taxon>
        <taxon>Dothideomycetes</taxon>
        <taxon>Pleosporomycetidae</taxon>
        <taxon>Pleosporales</taxon>
        <taxon>Massarineae</taxon>
        <taxon>Lentitheciaceae</taxon>
        <taxon>Lentithecium</taxon>
    </lineage>
</organism>
<proteinExistence type="predicted"/>
<dbReference type="AlphaFoldDB" id="A0A6G1IFC8"/>
<evidence type="ECO:0000256" key="1">
    <source>
        <dbReference type="SAM" id="SignalP"/>
    </source>
</evidence>
<evidence type="ECO:0000313" key="3">
    <source>
        <dbReference type="Proteomes" id="UP000799291"/>
    </source>
</evidence>
<reference evidence="2" key="1">
    <citation type="journal article" date="2020" name="Stud. Mycol.">
        <title>101 Dothideomycetes genomes: a test case for predicting lifestyles and emergence of pathogens.</title>
        <authorList>
            <person name="Haridas S."/>
            <person name="Albert R."/>
            <person name="Binder M."/>
            <person name="Bloem J."/>
            <person name="Labutti K."/>
            <person name="Salamov A."/>
            <person name="Andreopoulos B."/>
            <person name="Baker S."/>
            <person name="Barry K."/>
            <person name="Bills G."/>
            <person name="Bluhm B."/>
            <person name="Cannon C."/>
            <person name="Castanera R."/>
            <person name="Culley D."/>
            <person name="Daum C."/>
            <person name="Ezra D."/>
            <person name="Gonzalez J."/>
            <person name="Henrissat B."/>
            <person name="Kuo A."/>
            <person name="Liang C."/>
            <person name="Lipzen A."/>
            <person name="Lutzoni F."/>
            <person name="Magnuson J."/>
            <person name="Mondo S."/>
            <person name="Nolan M."/>
            <person name="Ohm R."/>
            <person name="Pangilinan J."/>
            <person name="Park H.-J."/>
            <person name="Ramirez L."/>
            <person name="Alfaro M."/>
            <person name="Sun H."/>
            <person name="Tritt A."/>
            <person name="Yoshinaga Y."/>
            <person name="Zwiers L.-H."/>
            <person name="Turgeon B."/>
            <person name="Goodwin S."/>
            <person name="Spatafora J."/>
            <person name="Crous P."/>
            <person name="Grigoriev I."/>
        </authorList>
    </citation>
    <scope>NUCLEOTIDE SEQUENCE</scope>
    <source>
        <strain evidence="2">CBS 122367</strain>
    </source>
</reference>
<sequence length="99" mass="10916">MRTPTFFTILFCAILAAASGHDPSKDFPIGAEPTTTQTPTPVEYTTSRCSITNAITTPFESVWYNQTCVYEPVTTTVNSVNYEYGCSTYVATTYTTSRD</sequence>
<name>A0A6G1IFC8_9PLEO</name>
<protein>
    <recommendedName>
        <fullName evidence="4">Ig-like domain-containing protein</fullName>
    </recommendedName>
</protein>
<evidence type="ECO:0000313" key="2">
    <source>
        <dbReference type="EMBL" id="KAF2676926.1"/>
    </source>
</evidence>